<dbReference type="Gene3D" id="3.40.50.1980">
    <property type="entry name" value="Nitrogenase molybdenum iron protein domain"/>
    <property type="match status" value="2"/>
</dbReference>
<evidence type="ECO:0000259" key="7">
    <source>
        <dbReference type="PROSITE" id="PS50983"/>
    </source>
</evidence>
<evidence type="ECO:0000313" key="9">
    <source>
        <dbReference type="Proteomes" id="UP001418796"/>
    </source>
</evidence>
<dbReference type="InterPro" id="IPR002491">
    <property type="entry name" value="ABC_transptr_periplasmic_BD"/>
</dbReference>
<sequence>MNWTKGKWVAGIVATSVVMLAACGNGETDNETADSTNESDTTETTETRSFEHTRGTAEIEGVPERVVVLEWGYVEDFLALGIEPVGVADIEGMQQWVDIGMEMPEGIEDIGMRNTPSLEVITALEPDLIVGLESNVETSYDELNAIAPTLVYDPYPEEGEGTQYDRMIETFNEIATIMDKEDEAKEVLAGIDDMFEDSKQKIEEAGKGGEEFVVAMAYSDQNAVTFRLHDDTSMAAPMIEKMGMVNGFQSPQFERYGFTSADVEALPAIEDVNFFTIIQDSDNVIDNQLKDNPIWNGLNFVEEDRIYPLGGDAWPYGGPLSAQVYAEKVVDAITNE</sequence>
<proteinExistence type="inferred from homology"/>
<feature type="compositionally biased region" description="Low complexity" evidence="5">
    <location>
        <begin position="33"/>
        <end position="44"/>
    </location>
</feature>
<evidence type="ECO:0000256" key="6">
    <source>
        <dbReference type="SAM" id="SignalP"/>
    </source>
</evidence>
<feature type="compositionally biased region" description="Basic and acidic residues" evidence="5">
    <location>
        <begin position="45"/>
        <end position="54"/>
    </location>
</feature>
<comment type="caution">
    <text evidence="8">The sequence shown here is derived from an EMBL/GenBank/DDBJ whole genome shotgun (WGS) entry which is preliminary data.</text>
</comment>
<evidence type="ECO:0000256" key="3">
    <source>
        <dbReference type="ARBA" id="ARBA00022448"/>
    </source>
</evidence>
<evidence type="ECO:0000313" key="8">
    <source>
        <dbReference type="EMBL" id="MEN0645176.1"/>
    </source>
</evidence>
<dbReference type="PANTHER" id="PTHR30532">
    <property type="entry name" value="IRON III DICITRATE-BINDING PERIPLASMIC PROTEIN"/>
    <property type="match status" value="1"/>
</dbReference>
<dbReference type="RefSeq" id="WP_343131769.1">
    <property type="nucleotide sequence ID" value="NZ_JBCITK010000001.1"/>
</dbReference>
<keyword evidence="9" id="KW-1185">Reference proteome</keyword>
<dbReference type="PROSITE" id="PS50983">
    <property type="entry name" value="FE_B12_PBP"/>
    <property type="match status" value="1"/>
</dbReference>
<evidence type="ECO:0000256" key="2">
    <source>
        <dbReference type="ARBA" id="ARBA00008814"/>
    </source>
</evidence>
<dbReference type="EMBL" id="JBCITK010000001">
    <property type="protein sequence ID" value="MEN0645176.1"/>
    <property type="molecule type" value="Genomic_DNA"/>
</dbReference>
<comment type="subcellular location">
    <subcellularLocation>
        <location evidence="1">Cell membrane</location>
        <topology evidence="1">Lipid-anchor</topology>
    </subcellularLocation>
</comment>
<feature type="signal peptide" evidence="6">
    <location>
        <begin position="1"/>
        <end position="21"/>
    </location>
</feature>
<dbReference type="Pfam" id="PF01497">
    <property type="entry name" value="Peripla_BP_2"/>
    <property type="match status" value="1"/>
</dbReference>
<dbReference type="CDD" id="cd01146">
    <property type="entry name" value="FhuD"/>
    <property type="match status" value="1"/>
</dbReference>
<dbReference type="InterPro" id="IPR051313">
    <property type="entry name" value="Bact_iron-sidero_bind"/>
</dbReference>
<evidence type="ECO:0000256" key="5">
    <source>
        <dbReference type="SAM" id="MobiDB-lite"/>
    </source>
</evidence>
<reference evidence="8 9" key="1">
    <citation type="submission" date="2024-03" db="EMBL/GenBank/DDBJ databases">
        <title>Bacilli Hybrid Assemblies.</title>
        <authorList>
            <person name="Kovac J."/>
        </authorList>
    </citation>
    <scope>NUCLEOTIDE SEQUENCE [LARGE SCALE GENOMIC DNA]</scope>
    <source>
        <strain evidence="8 9">FSL R7-0666</strain>
    </source>
</reference>
<protein>
    <submittedName>
        <fullName evidence="8">Iron-siderophore ABC transporter substrate-binding protein</fullName>
    </submittedName>
</protein>
<organism evidence="8 9">
    <name type="scientific">Alkalicoccobacillus gibsonii</name>
    <dbReference type="NCBI Taxonomy" id="79881"/>
    <lineage>
        <taxon>Bacteria</taxon>
        <taxon>Bacillati</taxon>
        <taxon>Bacillota</taxon>
        <taxon>Bacilli</taxon>
        <taxon>Bacillales</taxon>
        <taxon>Bacillaceae</taxon>
        <taxon>Alkalicoccobacillus</taxon>
    </lineage>
</organism>
<gene>
    <name evidence="8" type="ORF">MKY91_18605</name>
</gene>
<keyword evidence="3" id="KW-0813">Transport</keyword>
<evidence type="ECO:0000256" key="4">
    <source>
        <dbReference type="ARBA" id="ARBA00022729"/>
    </source>
</evidence>
<feature type="chain" id="PRO_5045610092" evidence="6">
    <location>
        <begin position="22"/>
        <end position="336"/>
    </location>
</feature>
<comment type="similarity">
    <text evidence="2">Belongs to the bacterial solute-binding protein 8 family.</text>
</comment>
<dbReference type="SUPFAM" id="SSF53807">
    <property type="entry name" value="Helical backbone' metal receptor"/>
    <property type="match status" value="1"/>
</dbReference>
<keyword evidence="4 6" id="KW-0732">Signal</keyword>
<evidence type="ECO:0000256" key="1">
    <source>
        <dbReference type="ARBA" id="ARBA00004193"/>
    </source>
</evidence>
<dbReference type="PANTHER" id="PTHR30532:SF1">
    <property type="entry name" value="IRON(3+)-HYDROXAMATE-BINDING PROTEIN FHUD"/>
    <property type="match status" value="1"/>
</dbReference>
<feature type="region of interest" description="Disordered" evidence="5">
    <location>
        <begin position="26"/>
        <end position="54"/>
    </location>
</feature>
<feature type="domain" description="Fe/B12 periplasmic-binding" evidence="7">
    <location>
        <begin position="65"/>
        <end position="336"/>
    </location>
</feature>
<name>A0ABU9VQM2_9BACI</name>
<accession>A0ABU9VQM2</accession>
<dbReference type="Proteomes" id="UP001418796">
    <property type="component" value="Unassembled WGS sequence"/>
</dbReference>
<dbReference type="PROSITE" id="PS51257">
    <property type="entry name" value="PROKAR_LIPOPROTEIN"/>
    <property type="match status" value="1"/>
</dbReference>